<keyword evidence="3" id="KW-0862">Zinc</keyword>
<protein>
    <recommendedName>
        <fullName evidence="10">Reverse transcriptase domain-containing protein</fullName>
    </recommendedName>
</protein>
<feature type="region of interest" description="Disordered" evidence="5">
    <location>
        <begin position="1"/>
        <end position="24"/>
    </location>
</feature>
<dbReference type="EMBL" id="CAJPWZ010003136">
    <property type="protein sequence ID" value="CAG2252962.1"/>
    <property type="molecule type" value="Genomic_DNA"/>
</dbReference>
<proteinExistence type="predicted"/>
<evidence type="ECO:0000256" key="3">
    <source>
        <dbReference type="ARBA" id="ARBA00022833"/>
    </source>
</evidence>
<dbReference type="InterPro" id="IPR011011">
    <property type="entry name" value="Znf_FYVE_PHD"/>
</dbReference>
<dbReference type="GO" id="GO:0008270">
    <property type="term" value="F:zinc ion binding"/>
    <property type="evidence" value="ECO:0007669"/>
    <property type="project" value="UniProtKB-KW"/>
</dbReference>
<keyword evidence="9" id="KW-1185">Reference proteome</keyword>
<dbReference type="SMART" id="SM00249">
    <property type="entry name" value="PHD"/>
    <property type="match status" value="1"/>
</dbReference>
<gene>
    <name evidence="8" type="ORF">MEDL_64519</name>
</gene>
<dbReference type="InterPro" id="IPR001965">
    <property type="entry name" value="Znf_PHD"/>
</dbReference>
<dbReference type="PANTHER" id="PTHR19446">
    <property type="entry name" value="REVERSE TRANSCRIPTASES"/>
    <property type="match status" value="1"/>
</dbReference>
<feature type="compositionally biased region" description="Polar residues" evidence="5">
    <location>
        <begin position="1"/>
        <end position="12"/>
    </location>
</feature>
<sequence length="572" mass="66239">MSQAGKKNNTIATRSHTNSTSSVNNTETEAWNCKICNKEFSDENDRIVQCEYCAEYYCSKCLNLSKVEYESFKNPALHWFCPSCDSKVMKNIKSDREIEERCSEFMKKMEDRITSLESEMKTKVNPEQVKEILETVIGTDVRKRADTLVVTQLVNYLETDAEGIKNVVRIGKREENAEKPRPMKVTLENVDIKKKLMKNLTKLKAVDKESKFGNISVTHDMTKTEREQNKAKLTEAKEKNENDKSGKHLYIDIKYDEPSSDEVFKPKEINKLLKNLNTSKSPGPDQVHPKVLYELADIIDIPLCIIFNSSFSSGIVPEGWKIGQITALFKKGDKKLASNYRPVSLTSIICKIMEKLIRKRIVDHMNKYGLFSDRQFGFIGGRSTGLQLLKVLDHWTEILDNGGSIDAIYTDFMKAFDKVPHKRLINNSLNEDVNNLRNMILNRICFAGQEQIEHHKSQSIKQEIEHDKSPNIKHEIKHYKTPNIKQEIEHYKTPNIKQEIGHHKSQSIKQEIEHYKSPNIKQEIEHYKTPNIKQEIEHYKTSNIKQRDGHHKSQSIKQEIGHHKFPNINQEI</sequence>
<dbReference type="CDD" id="cd01650">
    <property type="entry name" value="RT_nLTR_like"/>
    <property type="match status" value="1"/>
</dbReference>
<reference evidence="8" key="1">
    <citation type="submission" date="2021-03" db="EMBL/GenBank/DDBJ databases">
        <authorList>
            <person name="Bekaert M."/>
        </authorList>
    </citation>
    <scope>NUCLEOTIDE SEQUENCE</scope>
</reference>
<evidence type="ECO:0000313" key="9">
    <source>
        <dbReference type="Proteomes" id="UP000683360"/>
    </source>
</evidence>
<evidence type="ECO:0000313" key="8">
    <source>
        <dbReference type="EMBL" id="CAG2252962.1"/>
    </source>
</evidence>
<dbReference type="AlphaFoldDB" id="A0A8S3VHA4"/>
<dbReference type="Gene3D" id="3.30.40.10">
    <property type="entry name" value="Zinc/RING finger domain, C3HC4 (zinc finger)"/>
    <property type="match status" value="1"/>
</dbReference>
<dbReference type="CDD" id="cd00065">
    <property type="entry name" value="FYVE_like_SF"/>
    <property type="match status" value="1"/>
</dbReference>
<dbReference type="SUPFAM" id="SSF57903">
    <property type="entry name" value="FYVE/PHD zinc finger"/>
    <property type="match status" value="1"/>
</dbReference>
<dbReference type="InterPro" id="IPR017455">
    <property type="entry name" value="Znf_FYVE-rel"/>
</dbReference>
<feature type="compositionally biased region" description="Low complexity" evidence="5">
    <location>
        <begin position="13"/>
        <end position="24"/>
    </location>
</feature>
<dbReference type="InterPro" id="IPR019787">
    <property type="entry name" value="Znf_PHD-finger"/>
</dbReference>
<keyword evidence="1" id="KW-0479">Metal-binding</keyword>
<dbReference type="InterPro" id="IPR000477">
    <property type="entry name" value="RT_dom"/>
</dbReference>
<dbReference type="Pfam" id="PF00628">
    <property type="entry name" value="PHD"/>
    <property type="match status" value="1"/>
</dbReference>
<dbReference type="Proteomes" id="UP000683360">
    <property type="component" value="Unassembled WGS sequence"/>
</dbReference>
<organism evidence="8 9">
    <name type="scientific">Mytilus edulis</name>
    <name type="common">Blue mussel</name>
    <dbReference type="NCBI Taxonomy" id="6550"/>
    <lineage>
        <taxon>Eukaryota</taxon>
        <taxon>Metazoa</taxon>
        <taxon>Spiralia</taxon>
        <taxon>Lophotrochozoa</taxon>
        <taxon>Mollusca</taxon>
        <taxon>Bivalvia</taxon>
        <taxon>Autobranchia</taxon>
        <taxon>Pteriomorphia</taxon>
        <taxon>Mytilida</taxon>
        <taxon>Mytiloidea</taxon>
        <taxon>Mytilidae</taxon>
        <taxon>Mytilinae</taxon>
        <taxon>Mytilus</taxon>
    </lineage>
</organism>
<comment type="caution">
    <text evidence="8">The sequence shown here is derived from an EMBL/GenBank/DDBJ whole genome shotgun (WGS) entry which is preliminary data.</text>
</comment>
<feature type="region of interest" description="Disordered" evidence="5">
    <location>
        <begin position="542"/>
        <end position="572"/>
    </location>
</feature>
<dbReference type="OrthoDB" id="6089128at2759"/>
<evidence type="ECO:0000256" key="2">
    <source>
        <dbReference type="ARBA" id="ARBA00022771"/>
    </source>
</evidence>
<feature type="domain" description="PHD-type" evidence="6">
    <location>
        <begin position="30"/>
        <end position="87"/>
    </location>
</feature>
<evidence type="ECO:0008006" key="10">
    <source>
        <dbReference type="Google" id="ProtNLM"/>
    </source>
</evidence>
<evidence type="ECO:0000259" key="6">
    <source>
        <dbReference type="PROSITE" id="PS50016"/>
    </source>
</evidence>
<evidence type="ECO:0000259" key="7">
    <source>
        <dbReference type="PROSITE" id="PS50178"/>
    </source>
</evidence>
<accession>A0A8S3VHA4</accession>
<keyword evidence="2 4" id="KW-0863">Zinc-finger</keyword>
<name>A0A8S3VHA4_MYTED</name>
<dbReference type="Pfam" id="PF00078">
    <property type="entry name" value="RVT_1"/>
    <property type="match status" value="1"/>
</dbReference>
<dbReference type="InterPro" id="IPR013083">
    <property type="entry name" value="Znf_RING/FYVE/PHD"/>
</dbReference>
<evidence type="ECO:0000256" key="1">
    <source>
        <dbReference type="ARBA" id="ARBA00022723"/>
    </source>
</evidence>
<evidence type="ECO:0000256" key="4">
    <source>
        <dbReference type="PROSITE-ProRule" id="PRU00091"/>
    </source>
</evidence>
<dbReference type="PROSITE" id="PS50178">
    <property type="entry name" value="ZF_FYVE"/>
    <property type="match status" value="1"/>
</dbReference>
<evidence type="ECO:0000256" key="5">
    <source>
        <dbReference type="SAM" id="MobiDB-lite"/>
    </source>
</evidence>
<feature type="domain" description="FYVE-type" evidence="7">
    <location>
        <begin position="27"/>
        <end position="89"/>
    </location>
</feature>
<dbReference type="PROSITE" id="PS50016">
    <property type="entry name" value="ZF_PHD_2"/>
    <property type="match status" value="1"/>
</dbReference>